<organism evidence="4 5">
    <name type="scientific">Aquella oligotrophica</name>
    <dbReference type="NCBI Taxonomy" id="2067065"/>
    <lineage>
        <taxon>Bacteria</taxon>
        <taxon>Pseudomonadati</taxon>
        <taxon>Pseudomonadota</taxon>
        <taxon>Betaproteobacteria</taxon>
        <taxon>Neisseriales</taxon>
        <taxon>Neisseriaceae</taxon>
        <taxon>Aquella</taxon>
    </lineage>
</organism>
<dbReference type="PANTHER" id="PTHR11092">
    <property type="entry name" value="SUGAR NUCLEOTIDE EPIMERASE RELATED"/>
    <property type="match status" value="1"/>
</dbReference>
<dbReference type="SUPFAM" id="SSF51735">
    <property type="entry name" value="NAD(P)-binding Rossmann-fold domains"/>
    <property type="match status" value="1"/>
</dbReference>
<evidence type="ECO:0000313" key="5">
    <source>
        <dbReference type="Proteomes" id="UP000236655"/>
    </source>
</evidence>
<dbReference type="KEGG" id="nba:CUN60_00580"/>
<proteinExistence type="inferred from homology"/>
<dbReference type="InterPro" id="IPR010099">
    <property type="entry name" value="SDR39U1"/>
</dbReference>
<dbReference type="AlphaFoldDB" id="A0A2I7N3P8"/>
<comment type="similarity">
    <text evidence="1">Belongs to the NAD(P)-dependent epimerase/dehydratase family. SDR39U1 subfamily.</text>
</comment>
<evidence type="ECO:0000259" key="3">
    <source>
        <dbReference type="Pfam" id="PF08338"/>
    </source>
</evidence>
<dbReference type="OrthoDB" id="9801773at2"/>
<accession>A0A2I7N3P8</accession>
<dbReference type="RefSeq" id="WP_102950155.1">
    <property type="nucleotide sequence ID" value="NZ_CP024847.1"/>
</dbReference>
<dbReference type="InterPro" id="IPR036291">
    <property type="entry name" value="NAD(P)-bd_dom_sf"/>
</dbReference>
<dbReference type="Pfam" id="PF01370">
    <property type="entry name" value="Epimerase"/>
    <property type="match status" value="1"/>
</dbReference>
<dbReference type="Gene3D" id="3.40.50.720">
    <property type="entry name" value="NAD(P)-binding Rossmann-like Domain"/>
    <property type="match status" value="1"/>
</dbReference>
<dbReference type="PANTHER" id="PTHR11092:SF0">
    <property type="entry name" value="EPIMERASE FAMILY PROTEIN SDR39U1"/>
    <property type="match status" value="1"/>
</dbReference>
<sequence>MKTILLSGASGFIASNFRKQFHNEYRFILLSHTKNASSITLNELENNPELIRSIDIVINLAGANIGAKRWTTQRKQELLESRISTTKNLVSLFNEYNSEIHFISASAIGIYHPNQENKETESIDYSNYENFSQEITKKWETEALKFKGNLTITRLGVVLASNGGAFPQMLRPFLFGAGGKLGNGQQYFPWIALTDLLNALKHIIDNKLTGIYTLVAPELITNAELTKHIAQTWKRPAWFNLPQSVIRLIFGQMGQELFLNSIKISPDKLIASRFKFNYPSIAECLTAIKKQEF</sequence>
<gene>
    <name evidence="4" type="ORF">CUN60_00580</name>
</gene>
<dbReference type="InterPro" id="IPR013549">
    <property type="entry name" value="DUF1731"/>
</dbReference>
<name>A0A2I7N3P8_9NEIS</name>
<dbReference type="EMBL" id="CP024847">
    <property type="protein sequence ID" value="AUR50855.1"/>
    <property type="molecule type" value="Genomic_DNA"/>
</dbReference>
<dbReference type="InterPro" id="IPR001509">
    <property type="entry name" value="Epimerase_deHydtase"/>
</dbReference>
<evidence type="ECO:0000259" key="2">
    <source>
        <dbReference type="Pfam" id="PF01370"/>
    </source>
</evidence>
<feature type="domain" description="DUF1731" evidence="3">
    <location>
        <begin position="242"/>
        <end position="288"/>
    </location>
</feature>
<dbReference type="Proteomes" id="UP000236655">
    <property type="component" value="Chromosome"/>
</dbReference>
<keyword evidence="5" id="KW-1185">Reference proteome</keyword>
<feature type="domain" description="NAD-dependent epimerase/dehydratase" evidence="2">
    <location>
        <begin position="4"/>
        <end position="206"/>
    </location>
</feature>
<dbReference type="Pfam" id="PF08338">
    <property type="entry name" value="DUF1731"/>
    <property type="match status" value="1"/>
</dbReference>
<dbReference type="NCBIfam" id="TIGR01777">
    <property type="entry name" value="yfcH"/>
    <property type="match status" value="1"/>
</dbReference>
<evidence type="ECO:0000313" key="4">
    <source>
        <dbReference type="EMBL" id="AUR50855.1"/>
    </source>
</evidence>
<protein>
    <submittedName>
        <fullName evidence="4">TIGR01777 family protein</fullName>
    </submittedName>
</protein>
<reference evidence="5" key="1">
    <citation type="submission" date="2017-11" db="EMBL/GenBank/DDBJ databases">
        <authorList>
            <person name="Chan K.G."/>
            <person name="Lee L.S."/>
        </authorList>
    </citation>
    <scope>NUCLEOTIDE SEQUENCE [LARGE SCALE GENOMIC DNA]</scope>
    <source>
        <strain evidence="5">DSM 100970</strain>
    </source>
</reference>
<evidence type="ECO:0000256" key="1">
    <source>
        <dbReference type="ARBA" id="ARBA00009353"/>
    </source>
</evidence>